<sequence>MKTLQLFSLSIITGLLTMSMGFPTELTKRMIILEEKPGTIVRMANGSTIVDVVEEEPILEAYLPSAPVDAHTILVKVFDIQGSLVMQKSFTIEEFLTRGVKASLPANSTFVMYDHDTAYYFLEAGSAQ</sequence>
<evidence type="ECO:0000313" key="1">
    <source>
        <dbReference type="EMBL" id="QHT65548.1"/>
    </source>
</evidence>
<dbReference type="KEGG" id="rhoz:GXP67_02135"/>
<dbReference type="AlphaFoldDB" id="A0A6C0GCD8"/>
<protein>
    <submittedName>
        <fullName evidence="1">Uncharacterized protein</fullName>
    </submittedName>
</protein>
<proteinExistence type="predicted"/>
<organism evidence="1 2">
    <name type="scientific">Rhodocytophaga rosea</name>
    <dbReference type="NCBI Taxonomy" id="2704465"/>
    <lineage>
        <taxon>Bacteria</taxon>
        <taxon>Pseudomonadati</taxon>
        <taxon>Bacteroidota</taxon>
        <taxon>Cytophagia</taxon>
        <taxon>Cytophagales</taxon>
        <taxon>Rhodocytophagaceae</taxon>
        <taxon>Rhodocytophaga</taxon>
    </lineage>
</organism>
<dbReference type="RefSeq" id="WP_162441632.1">
    <property type="nucleotide sequence ID" value="NZ_CP048222.1"/>
</dbReference>
<accession>A0A6C0GCD8</accession>
<name>A0A6C0GCD8_9BACT</name>
<reference evidence="1 2" key="1">
    <citation type="submission" date="2020-01" db="EMBL/GenBank/DDBJ databases">
        <authorList>
            <person name="Kim M.K."/>
        </authorList>
    </citation>
    <scope>NUCLEOTIDE SEQUENCE [LARGE SCALE GENOMIC DNA]</scope>
    <source>
        <strain evidence="1 2">172606-1</strain>
    </source>
</reference>
<keyword evidence="2" id="KW-1185">Reference proteome</keyword>
<dbReference type="EMBL" id="CP048222">
    <property type="protein sequence ID" value="QHT65548.1"/>
    <property type="molecule type" value="Genomic_DNA"/>
</dbReference>
<dbReference type="Proteomes" id="UP000480178">
    <property type="component" value="Chromosome"/>
</dbReference>
<evidence type="ECO:0000313" key="2">
    <source>
        <dbReference type="Proteomes" id="UP000480178"/>
    </source>
</evidence>
<gene>
    <name evidence="1" type="ORF">GXP67_02135</name>
</gene>